<dbReference type="Proteomes" id="UP000319210">
    <property type="component" value="Unassembled WGS sequence"/>
</dbReference>
<evidence type="ECO:0000313" key="2">
    <source>
        <dbReference type="Proteomes" id="UP000319210"/>
    </source>
</evidence>
<evidence type="ECO:0000313" key="1">
    <source>
        <dbReference type="EMBL" id="GEB50439.1"/>
    </source>
</evidence>
<accession>A0A4Y3QZM4</accession>
<dbReference type="AlphaFoldDB" id="A0A4Y3QZM4"/>
<dbReference type="OrthoDB" id="3194844at2"/>
<dbReference type="EMBL" id="BJMM01000012">
    <property type="protein sequence ID" value="GEB50439.1"/>
    <property type="molecule type" value="Genomic_DNA"/>
</dbReference>
<comment type="caution">
    <text evidence="1">The sequence shown here is derived from an EMBL/GenBank/DDBJ whole genome shotgun (WGS) entry which is preliminary data.</text>
</comment>
<dbReference type="Pfam" id="PF25310">
    <property type="entry name" value="VG15"/>
    <property type="match status" value="1"/>
</dbReference>
<reference evidence="1 2" key="1">
    <citation type="submission" date="2019-06" db="EMBL/GenBank/DDBJ databases">
        <title>Whole genome shotgun sequence of Streptomyces cacaoi subsp. cacaoi NBRC 12748.</title>
        <authorList>
            <person name="Hosoyama A."/>
            <person name="Uohara A."/>
            <person name="Ohji S."/>
            <person name="Ichikawa N."/>
        </authorList>
    </citation>
    <scope>NUCLEOTIDE SEQUENCE [LARGE SCALE GENOMIC DNA]</scope>
    <source>
        <strain evidence="1 2">NBRC 12748</strain>
    </source>
</reference>
<sequence length="299" mass="33259">MSQPRDKVTDLYMQAQAALGAKAVEKTLSMWDEVTPALLLGDPSPWLKRWFKVINGFRKQSHALGQAFYRLHRALATGESVQVDSSAETTLGALWKDFYRLAGKAGAPGGSEKVKLDPSPWRKYDEQHAWRTSATSLYVKGHARVKRYERTYRDRRDPSDFVAGLQDLVEKIGVNIAGEAQRIVQNGGREAVEEAVENDKGRGRPVGWARVTDGDACAFCVMLASRGADYGSKRSGELTTEGRKFHPHCGCEAVPVFKGDQLHATVREAQKLWKQSGAGSVSEFREWLDQKNRKGDLHG</sequence>
<name>A0A4Y3QZM4_STRCI</name>
<proteinExistence type="predicted"/>
<evidence type="ECO:0008006" key="3">
    <source>
        <dbReference type="Google" id="ProtNLM"/>
    </source>
</evidence>
<dbReference type="RefSeq" id="WP_086814151.1">
    <property type="nucleotide sequence ID" value="NZ_BJMM01000012.1"/>
</dbReference>
<dbReference type="InterPro" id="IPR057369">
    <property type="entry name" value="VG15"/>
</dbReference>
<keyword evidence="2" id="KW-1185">Reference proteome</keyword>
<gene>
    <name evidence="1" type="ORF">SCA03_29900</name>
</gene>
<organism evidence="1 2">
    <name type="scientific">Streptomyces cacaoi</name>
    <dbReference type="NCBI Taxonomy" id="1898"/>
    <lineage>
        <taxon>Bacteria</taxon>
        <taxon>Bacillati</taxon>
        <taxon>Actinomycetota</taxon>
        <taxon>Actinomycetes</taxon>
        <taxon>Kitasatosporales</taxon>
        <taxon>Streptomycetaceae</taxon>
        <taxon>Streptomyces</taxon>
    </lineage>
</organism>
<protein>
    <recommendedName>
        <fullName evidence="3">Phage head morphogenesis domain-containing protein</fullName>
    </recommendedName>
</protein>